<feature type="compositionally biased region" description="Acidic residues" evidence="1">
    <location>
        <begin position="324"/>
        <end position="337"/>
    </location>
</feature>
<dbReference type="Proteomes" id="UP000355283">
    <property type="component" value="Unassembled WGS sequence"/>
</dbReference>
<dbReference type="Pfam" id="PF13474">
    <property type="entry name" value="SnoaL_3"/>
    <property type="match status" value="1"/>
</dbReference>
<proteinExistence type="predicted"/>
<dbReference type="InterPro" id="IPR032710">
    <property type="entry name" value="NTF2-like_dom_sf"/>
</dbReference>
<dbReference type="PANTHER" id="PTHR34957:SF1">
    <property type="entry name" value="NUCLEAR TRANSPORT FACTOR 2 (NTF2) FAMILY PROTEIN"/>
    <property type="match status" value="1"/>
</dbReference>
<organism evidence="3 4">
    <name type="scientific">Nannochloropsis salina CCMP1776</name>
    <dbReference type="NCBI Taxonomy" id="1027361"/>
    <lineage>
        <taxon>Eukaryota</taxon>
        <taxon>Sar</taxon>
        <taxon>Stramenopiles</taxon>
        <taxon>Ochrophyta</taxon>
        <taxon>Eustigmatophyceae</taxon>
        <taxon>Eustigmatales</taxon>
        <taxon>Monodopsidaceae</taxon>
        <taxon>Microchloropsis</taxon>
        <taxon>Microchloropsis salina</taxon>
    </lineage>
</organism>
<dbReference type="PANTHER" id="PTHR34957">
    <property type="entry name" value="NUCLEAR TRANSPORT FACTOR 2 (NTF2) FAMILY PROTEIN"/>
    <property type="match status" value="1"/>
</dbReference>
<dbReference type="InterPro" id="IPR037401">
    <property type="entry name" value="SnoaL-like"/>
</dbReference>
<dbReference type="SUPFAM" id="SSF54427">
    <property type="entry name" value="NTF2-like"/>
    <property type="match status" value="1"/>
</dbReference>
<feature type="region of interest" description="Disordered" evidence="1">
    <location>
        <begin position="323"/>
        <end position="342"/>
    </location>
</feature>
<feature type="domain" description="SnoaL-like" evidence="2">
    <location>
        <begin position="111"/>
        <end position="228"/>
    </location>
</feature>
<keyword evidence="4" id="KW-1185">Reference proteome</keyword>
<evidence type="ECO:0000313" key="3">
    <source>
        <dbReference type="EMBL" id="TFJ86250.1"/>
    </source>
</evidence>
<comment type="caution">
    <text evidence="3">The sequence shown here is derived from an EMBL/GenBank/DDBJ whole genome shotgun (WGS) entry which is preliminary data.</text>
</comment>
<reference evidence="3 4" key="1">
    <citation type="submission" date="2019-01" db="EMBL/GenBank/DDBJ databases">
        <title>Nuclear Genome Assembly of the Microalgal Biofuel strain Nannochloropsis salina CCMP1776.</title>
        <authorList>
            <person name="Hovde B."/>
        </authorList>
    </citation>
    <scope>NUCLEOTIDE SEQUENCE [LARGE SCALE GENOMIC DNA]</scope>
    <source>
        <strain evidence="3 4">CCMP1776</strain>
    </source>
</reference>
<dbReference type="EMBL" id="SDOX01000009">
    <property type="protein sequence ID" value="TFJ86250.1"/>
    <property type="molecule type" value="Genomic_DNA"/>
</dbReference>
<name>A0A4D9D485_9STRA</name>
<sequence length="483" mass="54263">MPARMKYAFFLGLALLSHSPISINGFFFRPLSGRYISRPQRSAPLTSVGAVKPEDLVISPGGTNDDFSNEQELDYLEWLVRKFKRKGRMEEARELQADVRVRQEYDVRAVTRLNEVFYQAFTKQDPKVMAELWLREPEVSCIHPGVAEVVVGYDRVMRVWKDILAPKRAWIRITPENSQVVVRGNTAFAYCFERVVPDAAGSNLEQRLFATNVFVRRQGMWFIAHHHATLLKAPASDKPPQNQQQQNAALMQQLQQSLGLNGNKIINLGGLKGQNGAGNGAGGSMGSLDDLAAQLGALERQLGAGEARKPRVRMLKDGKYQILSDEEEEEEEDEDEESVHRDKALTRRTVRAIQQLFNEGRISIEQKRRLLNEIIQHSNHEVPSMVEIAYELLLRDDDAENSPGGESKTLPAGQKSEAAEGERTKGSKSATSGASRADDILNEFLEQCRIIASAGWMTRNKIARELAQKVCEIWSSNGCLVYW</sequence>
<dbReference type="Gene3D" id="3.10.450.50">
    <property type="match status" value="1"/>
</dbReference>
<evidence type="ECO:0000259" key="2">
    <source>
        <dbReference type="Pfam" id="PF13474"/>
    </source>
</evidence>
<protein>
    <recommendedName>
        <fullName evidence="2">SnoaL-like domain-containing protein</fullName>
    </recommendedName>
</protein>
<dbReference type="OrthoDB" id="43871at2759"/>
<evidence type="ECO:0000313" key="4">
    <source>
        <dbReference type="Proteomes" id="UP000355283"/>
    </source>
</evidence>
<dbReference type="AlphaFoldDB" id="A0A4D9D485"/>
<feature type="region of interest" description="Disordered" evidence="1">
    <location>
        <begin position="397"/>
        <end position="434"/>
    </location>
</feature>
<accession>A0A4D9D485</accession>
<evidence type="ECO:0000256" key="1">
    <source>
        <dbReference type="SAM" id="MobiDB-lite"/>
    </source>
</evidence>
<gene>
    <name evidence="3" type="ORF">NSK_002458</name>
</gene>